<gene>
    <name evidence="1" type="ORF">JOB18_032092</name>
</gene>
<organism evidence="1 2">
    <name type="scientific">Solea senegalensis</name>
    <name type="common">Senegalese sole</name>
    <dbReference type="NCBI Taxonomy" id="28829"/>
    <lineage>
        <taxon>Eukaryota</taxon>
        <taxon>Metazoa</taxon>
        <taxon>Chordata</taxon>
        <taxon>Craniata</taxon>
        <taxon>Vertebrata</taxon>
        <taxon>Euteleostomi</taxon>
        <taxon>Actinopterygii</taxon>
        <taxon>Neopterygii</taxon>
        <taxon>Teleostei</taxon>
        <taxon>Neoteleostei</taxon>
        <taxon>Acanthomorphata</taxon>
        <taxon>Carangaria</taxon>
        <taxon>Pleuronectiformes</taxon>
        <taxon>Pleuronectoidei</taxon>
        <taxon>Soleidae</taxon>
        <taxon>Solea</taxon>
    </lineage>
</organism>
<reference evidence="1 2" key="1">
    <citation type="journal article" date="2021" name="Sci. Rep.">
        <title>Chromosome anchoring in Senegalese sole (Solea senegalensis) reveals sex-associated markers and genome rearrangements in flatfish.</title>
        <authorList>
            <person name="Guerrero-Cozar I."/>
            <person name="Gomez-Garrido J."/>
            <person name="Berbel C."/>
            <person name="Martinez-Blanch J.F."/>
            <person name="Alioto T."/>
            <person name="Claros M.G."/>
            <person name="Gagnaire P.A."/>
            <person name="Manchado M."/>
        </authorList>
    </citation>
    <scope>NUCLEOTIDE SEQUENCE [LARGE SCALE GENOMIC DNA]</scope>
    <source>
        <strain evidence="1">Sse05_10M</strain>
    </source>
</reference>
<accession>A0AAV6R8P5</accession>
<evidence type="ECO:0000313" key="2">
    <source>
        <dbReference type="Proteomes" id="UP000693946"/>
    </source>
</evidence>
<name>A0AAV6R8P5_SOLSE</name>
<dbReference type="AlphaFoldDB" id="A0AAV6R8P5"/>
<sequence length="194" mass="22194">MYTLEFYLQISDVRNWQRQVNSRAGVHSIVCLAKERKHRSRSDTLGRASRCVKEDFLWDSNVVDVCTDYISSPLRNWLRARVISAQHVNRRGIRLLLTRCQCGAVCEARGESASPPSDVRRHCDRPLSITPLLGGRDASSLFSRSLNASVLTSPCTRLQQPSCRGVRRCRPSPQTYRCESGEWRLFIPPFRKES</sequence>
<proteinExistence type="predicted"/>
<dbReference type="EMBL" id="JAGKHQ010000013">
    <property type="protein sequence ID" value="KAG7500862.1"/>
    <property type="molecule type" value="Genomic_DNA"/>
</dbReference>
<comment type="caution">
    <text evidence="1">The sequence shown here is derived from an EMBL/GenBank/DDBJ whole genome shotgun (WGS) entry which is preliminary data.</text>
</comment>
<dbReference type="Proteomes" id="UP000693946">
    <property type="component" value="Linkage Group LG20"/>
</dbReference>
<protein>
    <submittedName>
        <fullName evidence="1">Uncharacterized protein</fullName>
    </submittedName>
</protein>
<keyword evidence="2" id="KW-1185">Reference proteome</keyword>
<evidence type="ECO:0000313" key="1">
    <source>
        <dbReference type="EMBL" id="KAG7500862.1"/>
    </source>
</evidence>